<dbReference type="GO" id="GO:0009002">
    <property type="term" value="F:serine-type D-Ala-D-Ala carboxypeptidase activity"/>
    <property type="evidence" value="ECO:0007669"/>
    <property type="project" value="UniProtKB-EC"/>
</dbReference>
<keyword evidence="2 4" id="KW-0378">Hydrolase</keyword>
<dbReference type="Gene3D" id="3.50.80.20">
    <property type="entry name" value="D-Ala-D-Ala carboxypeptidase C, peptidase S13"/>
    <property type="match status" value="1"/>
</dbReference>
<keyword evidence="3" id="KW-0472">Membrane</keyword>
<dbReference type="InterPro" id="IPR012338">
    <property type="entry name" value="Beta-lactam/transpept-like"/>
</dbReference>
<comment type="caution">
    <text evidence="4">The sequence shown here is derived from an EMBL/GenBank/DDBJ whole genome shotgun (WGS) entry which is preliminary data.</text>
</comment>
<reference evidence="4 5" key="1">
    <citation type="submission" date="2018-03" db="EMBL/GenBank/DDBJ databases">
        <title>Aerobic endospore-forming bacteria genome sequencing and assembly.</title>
        <authorList>
            <person name="Cavalcante D.A."/>
            <person name="Driks A."/>
            <person name="Putonti C."/>
            <person name="De-Souza M.T."/>
        </authorList>
    </citation>
    <scope>NUCLEOTIDE SEQUENCE [LARGE SCALE GENOMIC DNA]</scope>
    <source>
        <strain evidence="4 5">SDF0037</strain>
    </source>
</reference>
<dbReference type="GO" id="GO:0000270">
    <property type="term" value="P:peptidoglycan metabolic process"/>
    <property type="evidence" value="ECO:0007669"/>
    <property type="project" value="TreeGrafter"/>
</dbReference>
<keyword evidence="3" id="KW-1133">Transmembrane helix</keyword>
<dbReference type="EMBL" id="SADV01000001">
    <property type="protein sequence ID" value="TQR39475.1"/>
    <property type="molecule type" value="Genomic_DNA"/>
</dbReference>
<sequence>MKSRNLPIGGSMKKKINFLIMILLVCYSTIIFVEKAGASEQMMTTKVNSIIAKSWKNNEYSITVRDIETGNVLYNNNGEKMIRPASTHKLLVSAAALDLLGPDYRFATKTYIDGSIENGVLYGNIYLQGGGDPTLLPSHLESFANGLKKMGISKITGSLIGDDTWFDADRLPKGIVPQEENQPYASRISALTISPNDQYDIANVQVKVTGSKVGTTANVQLVPFASSIPVVNITKIVKKGEKSTVKITREYGTDRIIVTGNLPAGSQKSTYVTVFNPTLYTLDVFREKLVAKGIQTMPLETGKVPENAQQVGISYSKPLTDINFKYLKLSINGMGDMLTKQLGRELLGEGSWSAGIQAIRTYGSDNELTMDQWYFEDGSGLSHQNRVNSMQESLLLYKVRSKSWYNSYLDALPHAGRKGSLVGATLENRMKGYSVSAKTGYISGTYSLSGYVKGKSGKWYIFSILTQANKTSAIPTIDEIVKQIANEM</sequence>
<dbReference type="Proteomes" id="UP000317944">
    <property type="component" value="Unassembled WGS sequence"/>
</dbReference>
<name>A0A544V047_LYSSH</name>
<protein>
    <submittedName>
        <fullName evidence="4">D-alanyl-D-alanine carboxypeptidase/D-alanyl-D-alanine-endopeptidase</fullName>
        <ecNumber evidence="4">3.4.16.4</ecNumber>
    </submittedName>
</protein>
<organism evidence="4 5">
    <name type="scientific">Lysinibacillus sphaericus</name>
    <name type="common">Bacillus sphaericus</name>
    <dbReference type="NCBI Taxonomy" id="1421"/>
    <lineage>
        <taxon>Bacteria</taxon>
        <taxon>Bacillati</taxon>
        <taxon>Bacillota</taxon>
        <taxon>Bacilli</taxon>
        <taxon>Bacillales</taxon>
        <taxon>Bacillaceae</taxon>
        <taxon>Lysinibacillus</taxon>
    </lineage>
</organism>
<evidence type="ECO:0000313" key="4">
    <source>
        <dbReference type="EMBL" id="TQR39475.1"/>
    </source>
</evidence>
<feature type="transmembrane region" description="Helical" evidence="3">
    <location>
        <begin position="16"/>
        <end position="33"/>
    </location>
</feature>
<dbReference type="GO" id="GO:0006508">
    <property type="term" value="P:proteolysis"/>
    <property type="evidence" value="ECO:0007669"/>
    <property type="project" value="InterPro"/>
</dbReference>
<dbReference type="AlphaFoldDB" id="A0A544V047"/>
<dbReference type="PANTHER" id="PTHR30023:SF0">
    <property type="entry name" value="PENICILLIN-SENSITIVE CARBOXYPEPTIDASE A"/>
    <property type="match status" value="1"/>
</dbReference>
<dbReference type="NCBIfam" id="TIGR00666">
    <property type="entry name" value="PBP4"/>
    <property type="match status" value="1"/>
</dbReference>
<dbReference type="PANTHER" id="PTHR30023">
    <property type="entry name" value="D-ALANYL-D-ALANINE CARBOXYPEPTIDASE"/>
    <property type="match status" value="1"/>
</dbReference>
<dbReference type="InterPro" id="IPR000667">
    <property type="entry name" value="Peptidase_S13"/>
</dbReference>
<dbReference type="SUPFAM" id="SSF56601">
    <property type="entry name" value="beta-lactamase/transpeptidase-like"/>
    <property type="match status" value="1"/>
</dbReference>
<keyword evidence="4" id="KW-0645">Protease</keyword>
<dbReference type="PRINTS" id="PR00922">
    <property type="entry name" value="DADACBPTASE3"/>
</dbReference>
<accession>A0A544V047</accession>
<evidence type="ECO:0000256" key="1">
    <source>
        <dbReference type="ARBA" id="ARBA00006096"/>
    </source>
</evidence>
<dbReference type="Gene3D" id="3.40.710.10">
    <property type="entry name" value="DD-peptidase/beta-lactamase superfamily"/>
    <property type="match status" value="2"/>
</dbReference>
<keyword evidence="3" id="KW-0812">Transmembrane</keyword>
<evidence type="ECO:0000313" key="5">
    <source>
        <dbReference type="Proteomes" id="UP000317944"/>
    </source>
</evidence>
<dbReference type="EC" id="3.4.16.4" evidence="4"/>
<dbReference type="OrthoDB" id="9802627at2"/>
<comment type="similarity">
    <text evidence="1">Belongs to the peptidase S13 family.</text>
</comment>
<evidence type="ECO:0000256" key="2">
    <source>
        <dbReference type="ARBA" id="ARBA00022801"/>
    </source>
</evidence>
<keyword evidence="4" id="KW-0121">Carboxypeptidase</keyword>
<proteinExistence type="inferred from homology"/>
<dbReference type="Pfam" id="PF02113">
    <property type="entry name" value="Peptidase_S13"/>
    <property type="match status" value="1"/>
</dbReference>
<gene>
    <name evidence="4" type="primary">dacB</name>
    <name evidence="4" type="ORF">C7Y47_00015</name>
</gene>
<evidence type="ECO:0000256" key="3">
    <source>
        <dbReference type="SAM" id="Phobius"/>
    </source>
</evidence>